<keyword evidence="3" id="KW-0964">Secreted</keyword>
<evidence type="ECO:0000256" key="4">
    <source>
        <dbReference type="ARBA" id="ARBA00022670"/>
    </source>
</evidence>
<keyword evidence="6 9" id="KW-0378">Hydrolase</keyword>
<protein>
    <recommendedName>
        <fullName evidence="12">Dockerin domain-containing protein</fullName>
    </recommendedName>
</protein>
<dbReference type="EMBL" id="MIJF01000046">
    <property type="protein sequence ID" value="OEF98889.1"/>
    <property type="molecule type" value="Genomic_DNA"/>
</dbReference>
<accession>A0A1D2YT76</accession>
<dbReference type="PROSITE" id="PS51892">
    <property type="entry name" value="SUBTILASE"/>
    <property type="match status" value="1"/>
</dbReference>
<dbReference type="Pfam" id="PF00404">
    <property type="entry name" value="Dockerin_1"/>
    <property type="match status" value="1"/>
</dbReference>
<dbReference type="InterPro" id="IPR008965">
    <property type="entry name" value="CBM2/CBM3_carb-bd_dom_sf"/>
</dbReference>
<dbReference type="InterPro" id="IPR022398">
    <property type="entry name" value="Peptidase_S8_His-AS"/>
</dbReference>
<dbReference type="SUPFAM" id="SSF63446">
    <property type="entry name" value="Type I dockerin domain"/>
    <property type="match status" value="1"/>
</dbReference>
<dbReference type="InterPro" id="IPR023827">
    <property type="entry name" value="Peptidase_S8_Asp-AS"/>
</dbReference>
<dbReference type="PROSITE" id="PS00018">
    <property type="entry name" value="EF_HAND_1"/>
    <property type="match status" value="2"/>
</dbReference>
<dbReference type="PRINTS" id="PR00723">
    <property type="entry name" value="SUBTILISIN"/>
</dbReference>
<dbReference type="InterPro" id="IPR000209">
    <property type="entry name" value="Peptidase_S8/S53_dom"/>
</dbReference>
<feature type="signal peptide" evidence="11">
    <location>
        <begin position="1"/>
        <end position="29"/>
    </location>
</feature>
<dbReference type="RefSeq" id="WP_069657225.1">
    <property type="nucleotide sequence ID" value="NZ_MIJF01000046.1"/>
</dbReference>
<evidence type="ECO:0000259" key="12">
    <source>
        <dbReference type="PROSITE" id="PS51766"/>
    </source>
</evidence>
<keyword evidence="14" id="KW-1185">Reference proteome</keyword>
<proteinExistence type="inferred from homology"/>
<dbReference type="CDD" id="cd14254">
    <property type="entry name" value="Dockerin_II"/>
    <property type="match status" value="1"/>
</dbReference>
<dbReference type="InterPro" id="IPR050131">
    <property type="entry name" value="Peptidase_S8_subtilisin-like"/>
</dbReference>
<keyword evidence="2" id="KW-0134">Cell wall</keyword>
<dbReference type="PANTHER" id="PTHR43806:SF65">
    <property type="entry name" value="SERINE PROTEASE APRX"/>
    <property type="match status" value="1"/>
</dbReference>
<dbReference type="InterPro" id="IPR046450">
    <property type="entry name" value="PA_dom_sf"/>
</dbReference>
<dbReference type="InterPro" id="IPR002105">
    <property type="entry name" value="Dockerin_1_rpt"/>
</dbReference>
<dbReference type="Pfam" id="PF00082">
    <property type="entry name" value="Peptidase_S8"/>
    <property type="match status" value="1"/>
</dbReference>
<dbReference type="InterPro" id="IPR010435">
    <property type="entry name" value="C5a/SBT2-like_Fn3"/>
</dbReference>
<dbReference type="GO" id="GO:0004252">
    <property type="term" value="F:serine-type endopeptidase activity"/>
    <property type="evidence" value="ECO:0007669"/>
    <property type="project" value="UniProtKB-UniRule"/>
</dbReference>
<dbReference type="GO" id="GO:0000272">
    <property type="term" value="P:polysaccharide catabolic process"/>
    <property type="evidence" value="ECO:0007669"/>
    <property type="project" value="InterPro"/>
</dbReference>
<dbReference type="InterPro" id="IPR036852">
    <property type="entry name" value="Peptidase_S8/S53_dom_sf"/>
</dbReference>
<dbReference type="Gene3D" id="2.60.40.1710">
    <property type="entry name" value="Subtilisin-like superfamily"/>
    <property type="match status" value="1"/>
</dbReference>
<evidence type="ECO:0000256" key="9">
    <source>
        <dbReference type="PROSITE-ProRule" id="PRU01240"/>
    </source>
</evidence>
<keyword evidence="4 9" id="KW-0645">Protease</keyword>
<feature type="active site" description="Charge relay system" evidence="8 9">
    <location>
        <position position="616"/>
    </location>
</feature>
<dbReference type="PROSITE" id="PS00138">
    <property type="entry name" value="SUBTILASE_SER"/>
    <property type="match status" value="1"/>
</dbReference>
<evidence type="ECO:0000313" key="13">
    <source>
        <dbReference type="EMBL" id="OEF98889.1"/>
    </source>
</evidence>
<evidence type="ECO:0000256" key="7">
    <source>
        <dbReference type="ARBA" id="ARBA00022825"/>
    </source>
</evidence>
<evidence type="ECO:0000256" key="5">
    <source>
        <dbReference type="ARBA" id="ARBA00022729"/>
    </source>
</evidence>
<reference evidence="13 14" key="1">
    <citation type="submission" date="2016-09" db="EMBL/GenBank/DDBJ databases">
        <title>Draft genome sequence for the type strain of Vulcanibacillus modesticaldus BR, a strictly anaerobic, moderately thermophilic, and nitrate-reducing bacterium from deep sea-hydrothermal vents of the Mid-Atlantic Ridge.</title>
        <authorList>
            <person name="Abin C.A."/>
            <person name="Hollibaugh J.T."/>
        </authorList>
    </citation>
    <scope>NUCLEOTIDE SEQUENCE [LARGE SCALE GENOMIC DNA]</scope>
    <source>
        <strain evidence="13 14">BR</strain>
    </source>
</reference>
<evidence type="ECO:0000313" key="14">
    <source>
        <dbReference type="Proteomes" id="UP000243739"/>
    </source>
</evidence>
<dbReference type="Gene3D" id="3.40.50.200">
    <property type="entry name" value="Peptidase S8/S53 domain"/>
    <property type="match status" value="2"/>
</dbReference>
<feature type="active site" description="Charge relay system" evidence="8 9">
    <location>
        <position position="247"/>
    </location>
</feature>
<dbReference type="InterPro" id="IPR016134">
    <property type="entry name" value="Dockerin_dom"/>
</dbReference>
<dbReference type="PROSITE" id="PS51766">
    <property type="entry name" value="DOCKERIN"/>
    <property type="match status" value="1"/>
</dbReference>
<dbReference type="PROSITE" id="PS00137">
    <property type="entry name" value="SUBTILASE_HIS"/>
    <property type="match status" value="1"/>
</dbReference>
<keyword evidence="7 9" id="KW-0720">Serine protease</keyword>
<name>A0A1D2YT76_9BACI</name>
<dbReference type="CDD" id="cd07474">
    <property type="entry name" value="Peptidases_S8_subtilisin_Vpr-like"/>
    <property type="match status" value="1"/>
</dbReference>
<evidence type="ECO:0000256" key="1">
    <source>
        <dbReference type="ARBA" id="ARBA00011073"/>
    </source>
</evidence>
<gene>
    <name evidence="13" type="ORF">BHF71_02885</name>
</gene>
<feature type="domain" description="Dockerin" evidence="12">
    <location>
        <begin position="1280"/>
        <end position="1351"/>
    </location>
</feature>
<dbReference type="PROSITE" id="PS00136">
    <property type="entry name" value="SUBTILASE_ASP"/>
    <property type="match status" value="1"/>
</dbReference>
<evidence type="ECO:0000256" key="10">
    <source>
        <dbReference type="RuleBase" id="RU003355"/>
    </source>
</evidence>
<evidence type="ECO:0000256" key="6">
    <source>
        <dbReference type="ARBA" id="ARBA00022801"/>
    </source>
</evidence>
<dbReference type="InterPro" id="IPR015500">
    <property type="entry name" value="Peptidase_S8_subtilisin-rel"/>
</dbReference>
<dbReference type="Gene3D" id="2.60.40.4130">
    <property type="match status" value="1"/>
</dbReference>
<dbReference type="Pfam" id="PF06280">
    <property type="entry name" value="fn3_5"/>
    <property type="match status" value="1"/>
</dbReference>
<dbReference type="InterPro" id="IPR034213">
    <property type="entry name" value="S8_Vpr-like"/>
</dbReference>
<sequence>MKQGMGKRFFSLLLTLLLVVSLIPINAQAAPKVDKPRVDVSDFINKNLVNLKPLERVFISPSIDTKTDKFIRVIVELDQNPISVERNIQEQNGFSFTKVDERQVLNKISNAQAEFTSSLKKLQLPAKVVQEYQYVFNGVVVELPGKSIPMLAKAKNVKGIYPVVEYYALPIETKPMMSESGPFVGSTAIWDLGYKGEGIKVGVIDTGIDYYHPDLVDAYVGGYDFVDDDPDPYETLPGNPAGEATSHGTHVSGIIAGQHVQDNGIYGIAPEVDLYVYRVLGPGGSGTSDDVISGIEQAVVDGMDVINLSLGNDLNDPDYPTSVALNNAMLAGTIAVTSAGNSGPNRWTIGSPAASAYAITVGASTPPGDRPLATGVSSLDENLTYDLRIMAYDPTQDYQTLLNQPLEMVYVGLAYPEDFEGLDLTGKIAFVKRGEIPFVDKIANAKAAGAVAILMFNRDGLDDHIGYYLGDSVNFIPTFDMRGDEGRALLEMINNNNSTPTLIKVNNENLKIEKNKPIQEKPGVIEKAQPIKSKEKVKSSTIYKAMDNDLVTFTLTGFSNERYLGDELASFSSRGPVKKTLDIKPDVLAPGVSIRSTVAAYGGDYTNAYERYQGTSMASPHVAGLAALVKQAHPDYSPFDVKAALMNTSTLIGDFGEYTVFQQGSGRVQGLEAVTTPVLVEVLDKTEFTVDGELTEMDDITGSISFGHAPLDADFNDTKTILLKNVDGNEHSYTVDIQFLNQDTTGVTLTVDQENITVPANGQVEVTAEMFVDHTLAQQDEYQGYIYFTDENGNSVHVPFVVYVGDIDMPKGFGEVFQYPEDFSPNGDGILDTTGIYVEIYSEMDSQMLLVWDPIAYYEGYNYGYIGEIAYWEGEDTIPPGFWVIPDWDGTYYDFRTDEYETLRDGFYTLDWYGFDEEGSYVVWNDLYVDTVAPSIQSGNDNFNVDDSSFTFEGNVEDMYVLFEELDKVAVTYDVYAEDGTMIEVGEVGLNEDGSFLLTLSDLPEGDTNLTFYTADIAGNTGETSFVLNYPKTAELEGTTEADIGGTYEVSLVADGVDNLVGAQVEIAYDDSVFTLESVTPSEAFMAGAGEDGVVELVNEDLGYTDDGLKLVTVGVAYKNEVEGLSGKNQLLKVTFNVANDYTNLDEQFTFVAQNAKFVNKDLVEYLPQTTSNAEVTLLSTLTMSGVMLPEAFMVDDELNSEVDFTAIGATLTSVNDKGELVNGMIDPDGTFVFERVSPFEQFNLELKVPGHFRSVLEDVQAQVEVEGVLQPASIVVDFGLQLAGDVNGDDVIDIWDVVAVARFFGMEKTDGLWPNEQAGNGDLNQDGQIDILDLSFVTSNFAMINQLVPEVNTTPLLEMPEDLDLSSLQN</sequence>
<feature type="active site" description="Charge relay system" evidence="8 9">
    <location>
        <position position="205"/>
    </location>
</feature>
<dbReference type="CDD" id="cd08547">
    <property type="entry name" value="Type_II_cohesin"/>
    <property type="match status" value="1"/>
</dbReference>
<evidence type="ECO:0000256" key="11">
    <source>
        <dbReference type="SAM" id="SignalP"/>
    </source>
</evidence>
<comment type="caution">
    <text evidence="13">The sequence shown here is derived from an EMBL/GenBank/DDBJ whole genome shotgun (WGS) entry which is preliminary data.</text>
</comment>
<dbReference type="SUPFAM" id="SSF52025">
    <property type="entry name" value="PA domain"/>
    <property type="match status" value="1"/>
</dbReference>
<comment type="similarity">
    <text evidence="1 9 10">Belongs to the peptidase S8 family.</text>
</comment>
<dbReference type="GO" id="GO:0004553">
    <property type="term" value="F:hydrolase activity, hydrolyzing O-glycosyl compounds"/>
    <property type="evidence" value="ECO:0007669"/>
    <property type="project" value="InterPro"/>
</dbReference>
<dbReference type="OrthoDB" id="9798386at2"/>
<dbReference type="InterPro" id="IPR036439">
    <property type="entry name" value="Dockerin_dom_sf"/>
</dbReference>
<dbReference type="GO" id="GO:0006508">
    <property type="term" value="P:proteolysis"/>
    <property type="evidence" value="ECO:0007669"/>
    <property type="project" value="UniProtKB-KW"/>
</dbReference>
<dbReference type="GO" id="GO:0016020">
    <property type="term" value="C:membrane"/>
    <property type="evidence" value="ECO:0007669"/>
    <property type="project" value="InterPro"/>
</dbReference>
<dbReference type="Gene3D" id="3.50.30.30">
    <property type="match status" value="1"/>
</dbReference>
<dbReference type="SUPFAM" id="SSF52743">
    <property type="entry name" value="Subtilisin-like"/>
    <property type="match status" value="1"/>
</dbReference>
<dbReference type="STRING" id="337097.BHF71_02885"/>
<dbReference type="InterPro" id="IPR003137">
    <property type="entry name" value="PA_domain"/>
</dbReference>
<evidence type="ECO:0000256" key="8">
    <source>
        <dbReference type="PIRSR" id="PIRSR615500-1"/>
    </source>
</evidence>
<evidence type="ECO:0000256" key="2">
    <source>
        <dbReference type="ARBA" id="ARBA00022512"/>
    </source>
</evidence>
<dbReference type="Gene3D" id="2.60.40.680">
    <property type="match status" value="1"/>
</dbReference>
<dbReference type="InterPro" id="IPR018247">
    <property type="entry name" value="EF_Hand_1_Ca_BS"/>
</dbReference>
<feature type="chain" id="PRO_5008912714" description="Dockerin domain-containing protein" evidence="11">
    <location>
        <begin position="30"/>
        <end position="1371"/>
    </location>
</feature>
<dbReference type="SUPFAM" id="SSF49384">
    <property type="entry name" value="Carbohydrate-binding domain"/>
    <property type="match status" value="1"/>
</dbReference>
<dbReference type="Proteomes" id="UP000243739">
    <property type="component" value="Unassembled WGS sequence"/>
</dbReference>
<dbReference type="InterPro" id="IPR023828">
    <property type="entry name" value="Peptidase_S8_Ser-AS"/>
</dbReference>
<dbReference type="GO" id="GO:0030246">
    <property type="term" value="F:carbohydrate binding"/>
    <property type="evidence" value="ECO:0007669"/>
    <property type="project" value="InterPro"/>
</dbReference>
<organism evidence="13 14">
    <name type="scientific">Vulcanibacillus modesticaldus</name>
    <dbReference type="NCBI Taxonomy" id="337097"/>
    <lineage>
        <taxon>Bacteria</taxon>
        <taxon>Bacillati</taxon>
        <taxon>Bacillota</taxon>
        <taxon>Bacilli</taxon>
        <taxon>Bacillales</taxon>
        <taxon>Bacillaceae</taxon>
        <taxon>Vulcanibacillus</taxon>
    </lineage>
</organism>
<keyword evidence="5 11" id="KW-0732">Signal</keyword>
<evidence type="ECO:0000256" key="3">
    <source>
        <dbReference type="ARBA" id="ARBA00022525"/>
    </source>
</evidence>
<dbReference type="Pfam" id="PF02225">
    <property type="entry name" value="PA"/>
    <property type="match status" value="1"/>
</dbReference>
<dbReference type="PANTHER" id="PTHR43806">
    <property type="entry name" value="PEPTIDASE S8"/>
    <property type="match status" value="1"/>
</dbReference>